<protein>
    <submittedName>
        <fullName evidence="1">Uncharacterized protein</fullName>
    </submittedName>
</protein>
<name>A0ACB1KDH0_RANTA</name>
<dbReference type="Proteomes" id="UP001162501">
    <property type="component" value="Unassembled WGS sequence"/>
</dbReference>
<dbReference type="EMBL" id="CATOBB020000026">
    <property type="protein sequence ID" value="CAM9109583.1"/>
    <property type="molecule type" value="Genomic_DNA"/>
</dbReference>
<gene>
    <name evidence="1" type="ORF">MRATA1EN22A_LOCUS28551</name>
</gene>
<organism evidence="1 2">
    <name type="scientific">Rangifer tarandus platyrhynchus</name>
    <name type="common">Svalbard reindeer</name>
    <dbReference type="NCBI Taxonomy" id="3082113"/>
    <lineage>
        <taxon>Eukaryota</taxon>
        <taxon>Metazoa</taxon>
        <taxon>Chordata</taxon>
        <taxon>Craniata</taxon>
        <taxon>Vertebrata</taxon>
        <taxon>Euteleostomi</taxon>
        <taxon>Mammalia</taxon>
        <taxon>Eutheria</taxon>
        <taxon>Laurasiatheria</taxon>
        <taxon>Artiodactyla</taxon>
        <taxon>Ruminantia</taxon>
        <taxon>Pecora</taxon>
        <taxon>Cervidae</taxon>
        <taxon>Odocoileinae</taxon>
        <taxon>Rangifer</taxon>
    </lineage>
</organism>
<proteinExistence type="predicted"/>
<reference evidence="1" key="1">
    <citation type="submission" date="2025-03" db="EMBL/GenBank/DDBJ databases">
        <authorList>
            <consortium name="ELIXIR-Norway"/>
            <consortium name="Elixir Norway"/>
        </authorList>
    </citation>
    <scope>NUCLEOTIDE SEQUENCE</scope>
</reference>
<evidence type="ECO:0000313" key="2">
    <source>
        <dbReference type="Proteomes" id="UP001162501"/>
    </source>
</evidence>
<accession>A0ACB1KDH0</accession>
<comment type="caution">
    <text evidence="1">The sequence shown here is derived from an EMBL/GenBank/DDBJ whole genome shotgun (WGS) entry which is preliminary data.</text>
</comment>
<sequence length="166" mass="17613">MVTVCCVFTALHWNSTRTCNICCLRTLFSFNNIKLHSLSISYTAKVLPGVILLYGSLVYKYIFLGVIPVDETISVPYIEPFYCSQNLRCDDLVPAGRRRRCDAARATAPCAAARRAGLGVGSAEGGGGGGGGSGRLLGLGLAAHSCGDGDWGRLRQLRLLPGCDGN</sequence>
<evidence type="ECO:0000313" key="1">
    <source>
        <dbReference type="EMBL" id="CAM9109583.1"/>
    </source>
</evidence>